<dbReference type="HOGENOM" id="CLU_690592_0_0_5"/>
<name>A0A0A7PGY5_9SPHN</name>
<accession>A0A0A7PGY5</accession>
<dbReference type="Proteomes" id="UP000030907">
    <property type="component" value="Chromosome"/>
</dbReference>
<protein>
    <submittedName>
        <fullName evidence="1">Uncharacterized protein</fullName>
    </submittedName>
</protein>
<dbReference type="EMBL" id="CP009122">
    <property type="protein sequence ID" value="AJA09219.1"/>
    <property type="molecule type" value="Genomic_DNA"/>
</dbReference>
<evidence type="ECO:0000313" key="2">
    <source>
        <dbReference type="Proteomes" id="UP000030907"/>
    </source>
</evidence>
<proteinExistence type="predicted"/>
<evidence type="ECO:0000313" key="1">
    <source>
        <dbReference type="EMBL" id="AJA09219.1"/>
    </source>
</evidence>
<dbReference type="STRING" id="1515612.SKP52_11610"/>
<dbReference type="AlphaFoldDB" id="A0A0A7PGY5"/>
<dbReference type="SUPFAM" id="SSF56935">
    <property type="entry name" value="Porins"/>
    <property type="match status" value="1"/>
</dbReference>
<dbReference type="KEGG" id="sphk:SKP52_11610"/>
<reference evidence="1 2" key="1">
    <citation type="journal article" date="2015" name="Int. J. Syst. Evol. Microbiol.">
        <title>Description of Sphingopyxis fribergensis sp. nov. - a soil bacterium with the ability to degrade styrene and phenylacetic acid.</title>
        <authorList>
            <person name="Oelschlagel M."/>
            <person name="Ruckert C."/>
            <person name="Kalinowski J."/>
            <person name="Schmidt G."/>
            <person name="Schlomann M."/>
            <person name="Tischler D."/>
        </authorList>
    </citation>
    <scope>NUCLEOTIDE SEQUENCE [LARGE SCALE GENOMIC DNA]</scope>
    <source>
        <strain evidence="1 2">Kp5.2</strain>
    </source>
</reference>
<sequence length="395" mass="42330">MVLAAYACCTPMAYAQYEPEYNVDVSVGGGISSNPFLYADGKTAGSASIDIAPSVVVEDELGKTRLGGNLRFTQYSKYYGNDVSARLEAATERKLDERNSVRVAASVQRLRSAIQDGLIFEGGGSQAPGPLLPPTLPIIDTTLAGTRSRITSLNTSFELSHIINEVSSLDAGIELNGTYIEDDVGFDYRSVSTHAGYRRKLSQRTTVTFDTQVGFVDYLGRRTGDSLIVSPRVGVQQQLTDRLSLVADAGISYVRTDVGAGDHSKLVSFAGSVGLCDRGPNRSLCLSGGRSAQPTALGGVSTVTTASLNYDARLSRVDRLSLAARYGRTNQDGAGLPVVRVTDFIGASATYSRDLNDRLAFTVTPSYSKIFDDTQPRSANYALMVGLTIRLGKRR</sequence>
<organism evidence="1 2">
    <name type="scientific">Sphingopyxis fribergensis</name>
    <dbReference type="NCBI Taxonomy" id="1515612"/>
    <lineage>
        <taxon>Bacteria</taxon>
        <taxon>Pseudomonadati</taxon>
        <taxon>Pseudomonadota</taxon>
        <taxon>Alphaproteobacteria</taxon>
        <taxon>Sphingomonadales</taxon>
        <taxon>Sphingomonadaceae</taxon>
        <taxon>Sphingopyxis</taxon>
    </lineage>
</organism>
<keyword evidence="2" id="KW-1185">Reference proteome</keyword>
<gene>
    <name evidence="1" type="ORF">SKP52_11610</name>
</gene>